<dbReference type="GO" id="GO:0006412">
    <property type="term" value="P:translation"/>
    <property type="evidence" value="ECO:0007669"/>
    <property type="project" value="InterPro"/>
</dbReference>
<dbReference type="InterPro" id="IPR005324">
    <property type="entry name" value="Ribosomal_uS5_C"/>
</dbReference>
<dbReference type="Gene3D" id="3.30.160.20">
    <property type="match status" value="1"/>
</dbReference>
<dbReference type="SUPFAM" id="SSF54768">
    <property type="entry name" value="dsRNA-binding domain-like"/>
    <property type="match status" value="1"/>
</dbReference>
<dbReference type="InterPro" id="IPR000851">
    <property type="entry name" value="Ribosomal_uS5"/>
</dbReference>
<evidence type="ECO:0000256" key="4">
    <source>
        <dbReference type="ARBA" id="ARBA00035255"/>
    </source>
</evidence>
<dbReference type="Pfam" id="PF00333">
    <property type="entry name" value="Ribosomal_S5"/>
    <property type="match status" value="1"/>
</dbReference>
<dbReference type="GO" id="GO:0003723">
    <property type="term" value="F:RNA binding"/>
    <property type="evidence" value="ECO:0007669"/>
    <property type="project" value="InterPro"/>
</dbReference>
<dbReference type="SUPFAM" id="SSF54211">
    <property type="entry name" value="Ribosomal protein S5 domain 2-like"/>
    <property type="match status" value="1"/>
</dbReference>
<feature type="domain" description="S5 DRBM" evidence="9">
    <location>
        <begin position="69"/>
        <end position="132"/>
    </location>
</feature>
<evidence type="ECO:0000256" key="6">
    <source>
        <dbReference type="PROSITE-ProRule" id="PRU00268"/>
    </source>
</evidence>
<dbReference type="PANTHER" id="PTHR48277">
    <property type="entry name" value="MITOCHONDRIAL RIBOSOMAL PROTEIN S5"/>
    <property type="match status" value="1"/>
</dbReference>
<dbReference type="Proteomes" id="UP000229342">
    <property type="component" value="Unassembled WGS sequence"/>
</dbReference>
<dbReference type="Gene3D" id="3.30.230.10">
    <property type="match status" value="1"/>
</dbReference>
<dbReference type="EMBL" id="PCVG01000011">
    <property type="protein sequence ID" value="PIQ69127.1"/>
    <property type="molecule type" value="Genomic_DNA"/>
</dbReference>
<dbReference type="PANTHER" id="PTHR48277:SF1">
    <property type="entry name" value="MITOCHONDRIAL RIBOSOMAL PROTEIN S5"/>
    <property type="match status" value="1"/>
</dbReference>
<feature type="compositionally biased region" description="Gly residues" evidence="8">
    <location>
        <begin position="44"/>
        <end position="57"/>
    </location>
</feature>
<dbReference type="AlphaFoldDB" id="A0A2H0KD25"/>
<protein>
    <recommendedName>
        <fullName evidence="4">Small ribosomal subunit protein uS5</fullName>
    </recommendedName>
    <alternativeName>
        <fullName evidence="5">30S ribosomal protein S5</fullName>
    </alternativeName>
</protein>
<dbReference type="GO" id="GO:1990904">
    <property type="term" value="C:ribonucleoprotein complex"/>
    <property type="evidence" value="ECO:0007669"/>
    <property type="project" value="UniProtKB-UniRule"/>
</dbReference>
<organism evidence="10 11">
    <name type="scientific">Candidatus Taylorbacteria bacterium CG11_big_fil_rev_8_21_14_0_20_46_11</name>
    <dbReference type="NCBI Taxonomy" id="1975025"/>
    <lineage>
        <taxon>Bacteria</taxon>
        <taxon>Candidatus Tayloriibacteriota</taxon>
    </lineage>
</organism>
<proteinExistence type="inferred from homology"/>
<dbReference type="FunFam" id="3.30.230.10:FF:000002">
    <property type="entry name" value="30S ribosomal protein S5"/>
    <property type="match status" value="1"/>
</dbReference>
<evidence type="ECO:0000313" key="10">
    <source>
        <dbReference type="EMBL" id="PIQ69127.1"/>
    </source>
</evidence>
<dbReference type="InterPro" id="IPR014721">
    <property type="entry name" value="Ribsml_uS5_D2-typ_fold_subgr"/>
</dbReference>
<dbReference type="GO" id="GO:0005840">
    <property type="term" value="C:ribosome"/>
    <property type="evidence" value="ECO:0007669"/>
    <property type="project" value="UniProtKB-KW"/>
</dbReference>
<keyword evidence="3 6" id="KW-0687">Ribonucleoprotein</keyword>
<dbReference type="GO" id="GO:0005737">
    <property type="term" value="C:cytoplasm"/>
    <property type="evidence" value="ECO:0007669"/>
    <property type="project" value="UniProtKB-ARBA"/>
</dbReference>
<evidence type="ECO:0000256" key="5">
    <source>
        <dbReference type="ARBA" id="ARBA00035519"/>
    </source>
</evidence>
<dbReference type="InterPro" id="IPR020568">
    <property type="entry name" value="Ribosomal_Su5_D2-typ_SF"/>
</dbReference>
<name>A0A2H0KD25_9BACT</name>
<keyword evidence="2 6" id="KW-0689">Ribosomal protein</keyword>
<dbReference type="InterPro" id="IPR013810">
    <property type="entry name" value="Ribosomal_uS5_N"/>
</dbReference>
<gene>
    <name evidence="10" type="ORF">COV91_00505</name>
</gene>
<dbReference type="PROSITE" id="PS50881">
    <property type="entry name" value="S5_DSRBD"/>
    <property type="match status" value="1"/>
</dbReference>
<evidence type="ECO:0000256" key="7">
    <source>
        <dbReference type="RuleBase" id="RU003823"/>
    </source>
</evidence>
<dbReference type="GO" id="GO:0003735">
    <property type="term" value="F:structural constituent of ribosome"/>
    <property type="evidence" value="ECO:0007669"/>
    <property type="project" value="UniProtKB-UniRule"/>
</dbReference>
<evidence type="ECO:0000256" key="3">
    <source>
        <dbReference type="ARBA" id="ARBA00023274"/>
    </source>
</evidence>
<comment type="similarity">
    <text evidence="1 7">Belongs to the universal ribosomal protein uS5 family.</text>
</comment>
<evidence type="ECO:0000256" key="8">
    <source>
        <dbReference type="SAM" id="MobiDB-lite"/>
    </source>
</evidence>
<dbReference type="Pfam" id="PF03719">
    <property type="entry name" value="Ribosomal_S5_C"/>
    <property type="match status" value="1"/>
</dbReference>
<accession>A0A2H0KD25</accession>
<sequence length="220" mass="22981">MSDVEPTATDNKVGEVSTSPAPTTHARPGRSFGHAGTGSRFSGRAGGHGGARGGARRSGGDRERVRPEYDQKMLNIRRVARVVAGGRRFSFSVLIAIGNRKGMVGVGLGKAGDTALAIEKATKDAKKHMITIKRTSNNSITQQIEAKYSSALIVLRPAPRKGLIAGSAVRSVLELAGVTDVNAKILSGSKNKLNIAQAAIKALSTLKVVKVKDEGSVSKS</sequence>
<reference evidence="10 11" key="1">
    <citation type="submission" date="2017-09" db="EMBL/GenBank/DDBJ databases">
        <title>Depth-based differentiation of microbial function through sediment-hosted aquifers and enrichment of novel symbionts in the deep terrestrial subsurface.</title>
        <authorList>
            <person name="Probst A.J."/>
            <person name="Ladd B."/>
            <person name="Jarett J.K."/>
            <person name="Geller-Mcgrath D.E."/>
            <person name="Sieber C.M."/>
            <person name="Emerson J.B."/>
            <person name="Anantharaman K."/>
            <person name="Thomas B.C."/>
            <person name="Malmstrom R."/>
            <person name="Stieglmeier M."/>
            <person name="Klingl A."/>
            <person name="Woyke T."/>
            <person name="Ryan C.M."/>
            <person name="Banfield J.F."/>
        </authorList>
    </citation>
    <scope>NUCLEOTIDE SEQUENCE [LARGE SCALE GENOMIC DNA]</scope>
    <source>
        <strain evidence="10">CG11_big_fil_rev_8_21_14_0_20_46_11</strain>
    </source>
</reference>
<evidence type="ECO:0000256" key="1">
    <source>
        <dbReference type="ARBA" id="ARBA00008945"/>
    </source>
</evidence>
<evidence type="ECO:0000313" key="11">
    <source>
        <dbReference type="Proteomes" id="UP000229342"/>
    </source>
</evidence>
<feature type="region of interest" description="Disordered" evidence="8">
    <location>
        <begin position="1"/>
        <end position="66"/>
    </location>
</feature>
<evidence type="ECO:0000259" key="9">
    <source>
        <dbReference type="PROSITE" id="PS50881"/>
    </source>
</evidence>
<evidence type="ECO:0000256" key="2">
    <source>
        <dbReference type="ARBA" id="ARBA00022980"/>
    </source>
</evidence>
<comment type="caution">
    <text evidence="10">The sequence shown here is derived from an EMBL/GenBank/DDBJ whole genome shotgun (WGS) entry which is preliminary data.</text>
</comment>